<comment type="caution">
    <text evidence="2">The sequence shown here is derived from an EMBL/GenBank/DDBJ whole genome shotgun (WGS) entry which is preliminary data.</text>
</comment>
<sequence length="312" mass="36452">MDNCLIHLNCQKSDFTLWLNKKMLKKYLYMMKKTLFSTLLLSIIISFTTSLYAQSIDLIKRLDQKSLHIVAHRGAHLEQPENSIAAIEEAIRQGVSVVEVDVRATKDGVLVLMHDKTLNRTTTGEGEVSKHTFNEIRQLRLRTKANGEASEYAVPTLEEALRVAKGKIIVDLDFKEDRKELIEKTYDLVEKEGMEDEVLFFLYDYKDMPRIYKLNPKVTLFPRARSMNDLNAILKMKITSIVHLDESFTDTKRLDSMRQQGIYFWMNSLGEYDDKAGQEGEDIYRSFLEKYPFVRLIQTDYPNLWQEVLKRF</sequence>
<name>A0A420VVR1_9SPHI</name>
<keyword evidence="3" id="KW-1185">Reference proteome</keyword>
<evidence type="ECO:0000313" key="3">
    <source>
        <dbReference type="Proteomes" id="UP000282423"/>
    </source>
</evidence>
<dbReference type="EMBL" id="RBWS01000013">
    <property type="protein sequence ID" value="RKO70299.1"/>
    <property type="molecule type" value="Genomic_DNA"/>
</dbReference>
<dbReference type="PANTHER" id="PTHR46320:SF1">
    <property type="entry name" value="GLYCEROPHOSPHODIESTER PHOSPHODIESTERASE 1"/>
    <property type="match status" value="1"/>
</dbReference>
<evidence type="ECO:0000313" key="2">
    <source>
        <dbReference type="EMBL" id="RKO70299.1"/>
    </source>
</evidence>
<dbReference type="Pfam" id="PF03009">
    <property type="entry name" value="GDPD"/>
    <property type="match status" value="1"/>
</dbReference>
<dbReference type="PANTHER" id="PTHR46320">
    <property type="entry name" value="GLYCEROPHOSPHODIESTER PHOSPHODIESTERASE 1"/>
    <property type="match status" value="1"/>
</dbReference>
<dbReference type="Gene3D" id="3.20.20.190">
    <property type="entry name" value="Phosphatidylinositol (PI) phosphodiesterase"/>
    <property type="match status" value="1"/>
</dbReference>
<dbReference type="Proteomes" id="UP000282423">
    <property type="component" value="Unassembled WGS sequence"/>
</dbReference>
<dbReference type="InterPro" id="IPR017946">
    <property type="entry name" value="PLC-like_Pdiesterase_TIM-brl"/>
</dbReference>
<dbReference type="GO" id="GO:0006580">
    <property type="term" value="P:ethanolamine metabolic process"/>
    <property type="evidence" value="ECO:0007669"/>
    <property type="project" value="TreeGrafter"/>
</dbReference>
<gene>
    <name evidence="2" type="ORF">D7322_17465</name>
</gene>
<dbReference type="GO" id="GO:0005886">
    <property type="term" value="C:plasma membrane"/>
    <property type="evidence" value="ECO:0007669"/>
    <property type="project" value="TreeGrafter"/>
</dbReference>
<dbReference type="InterPro" id="IPR030395">
    <property type="entry name" value="GP_PDE_dom"/>
</dbReference>
<dbReference type="SUPFAM" id="SSF51695">
    <property type="entry name" value="PLC-like phosphodiesterases"/>
    <property type="match status" value="1"/>
</dbReference>
<dbReference type="OrthoDB" id="384721at2"/>
<dbReference type="GO" id="GO:0070291">
    <property type="term" value="P:N-acylethanolamine metabolic process"/>
    <property type="evidence" value="ECO:0007669"/>
    <property type="project" value="TreeGrafter"/>
</dbReference>
<evidence type="ECO:0000259" key="1">
    <source>
        <dbReference type="PROSITE" id="PS51704"/>
    </source>
</evidence>
<organism evidence="2 3">
    <name type="scientific">Sphingobacterium puteale</name>
    <dbReference type="NCBI Taxonomy" id="2420510"/>
    <lineage>
        <taxon>Bacteria</taxon>
        <taxon>Pseudomonadati</taxon>
        <taxon>Bacteroidota</taxon>
        <taxon>Sphingobacteriia</taxon>
        <taxon>Sphingobacteriales</taxon>
        <taxon>Sphingobacteriaceae</taxon>
        <taxon>Sphingobacterium</taxon>
    </lineage>
</organism>
<dbReference type="AlphaFoldDB" id="A0A420VVR1"/>
<proteinExistence type="predicted"/>
<reference evidence="2 3" key="1">
    <citation type="submission" date="2018-10" db="EMBL/GenBank/DDBJ databases">
        <title>Sphingobacterium sp. M05W1-28.</title>
        <authorList>
            <person name="Cai H."/>
        </authorList>
    </citation>
    <scope>NUCLEOTIDE SEQUENCE [LARGE SCALE GENOMIC DNA]</scope>
    <source>
        <strain evidence="2 3">M05W1-28</strain>
    </source>
</reference>
<protein>
    <recommendedName>
        <fullName evidence="1">GP-PDE domain-containing protein</fullName>
    </recommendedName>
</protein>
<dbReference type="CDD" id="cd08566">
    <property type="entry name" value="GDPD_AtGDE_like"/>
    <property type="match status" value="1"/>
</dbReference>
<accession>A0A420VVR1</accession>
<feature type="domain" description="GP-PDE" evidence="1">
    <location>
        <begin position="67"/>
        <end position="309"/>
    </location>
</feature>
<dbReference type="GO" id="GO:0006644">
    <property type="term" value="P:phospholipid metabolic process"/>
    <property type="evidence" value="ECO:0007669"/>
    <property type="project" value="TreeGrafter"/>
</dbReference>
<dbReference type="PROSITE" id="PS51704">
    <property type="entry name" value="GP_PDE"/>
    <property type="match status" value="1"/>
</dbReference>
<dbReference type="GO" id="GO:0008889">
    <property type="term" value="F:glycerophosphodiester phosphodiesterase activity"/>
    <property type="evidence" value="ECO:0007669"/>
    <property type="project" value="TreeGrafter"/>
</dbReference>